<accession>A0ABT1W441</accession>
<comment type="caution">
    <text evidence="2">The sequence shown here is derived from an EMBL/GenBank/DDBJ whole genome shotgun (WGS) entry which is preliminary data.</text>
</comment>
<dbReference type="RefSeq" id="WP_422862463.1">
    <property type="nucleotide sequence ID" value="NZ_JAMSKV010000001.1"/>
</dbReference>
<proteinExistence type="predicted"/>
<dbReference type="Proteomes" id="UP001524587">
    <property type="component" value="Unassembled WGS sequence"/>
</dbReference>
<protein>
    <submittedName>
        <fullName evidence="2">DUF58 domain-containing protein</fullName>
    </submittedName>
</protein>
<evidence type="ECO:0000313" key="2">
    <source>
        <dbReference type="EMBL" id="MCQ8277022.1"/>
    </source>
</evidence>
<organism evidence="2 3">
    <name type="scientific">Endosaccharibacter trunci</name>
    <dbReference type="NCBI Taxonomy" id="2812733"/>
    <lineage>
        <taxon>Bacteria</taxon>
        <taxon>Pseudomonadati</taxon>
        <taxon>Pseudomonadota</taxon>
        <taxon>Alphaproteobacteria</taxon>
        <taxon>Acetobacterales</taxon>
        <taxon>Acetobacteraceae</taxon>
        <taxon>Endosaccharibacter</taxon>
    </lineage>
</organism>
<name>A0ABT1W441_9PROT</name>
<evidence type="ECO:0000259" key="1">
    <source>
        <dbReference type="Pfam" id="PF01882"/>
    </source>
</evidence>
<feature type="domain" description="DUF58" evidence="1">
    <location>
        <begin position="94"/>
        <end position="300"/>
    </location>
</feature>
<evidence type="ECO:0000313" key="3">
    <source>
        <dbReference type="Proteomes" id="UP001524587"/>
    </source>
</evidence>
<gene>
    <name evidence="2" type="ORF">NFI95_00975</name>
</gene>
<reference evidence="2 3" key="1">
    <citation type="submission" date="2022-06" db="EMBL/GenBank/DDBJ databases">
        <title>Endosaccharibacter gen. nov., sp. nov., endophytic bacteria isolated from sugarcane.</title>
        <authorList>
            <person name="Pitiwittayakul N."/>
            <person name="Yukphan P."/>
            <person name="Charoenyingcharoen P."/>
            <person name="Tanasupawat S."/>
        </authorList>
    </citation>
    <scope>NUCLEOTIDE SEQUENCE [LARGE SCALE GENOMIC DNA]</scope>
    <source>
        <strain evidence="2 3">KSS8</strain>
    </source>
</reference>
<dbReference type="InterPro" id="IPR002881">
    <property type="entry name" value="DUF58"/>
</dbReference>
<dbReference type="Pfam" id="PF01882">
    <property type="entry name" value="DUF58"/>
    <property type="match status" value="1"/>
</dbReference>
<dbReference type="PANTHER" id="PTHR33608">
    <property type="entry name" value="BLL2464 PROTEIN"/>
    <property type="match status" value="1"/>
</dbReference>
<sequence>MIDRLDTGTGGAFRTLLRSLGRRDRTVAPGSPARGAKAAPAAATATATATGRAAAEALAARLPPLLADAEHIAASMACGVHGRLRAGVGDSFWQYRPLSPGESTARIDWRQSARGDRLFVRETEWEAAQTVCVWRDRSPSMGWRSTAALPTKRDRAELVLLALGIGLLRGGEHVSLLDDRGGRTRLAARGGVERLATLLLSEPEETGPSLPAPGELPRHAGAVLIGDFLSPPDEIALLLSALVRVPVRPILVQILDPAELALPFEGRTRFEGMEGETPLLVPQAGDLREGYAAAMHGHRDALARLCAATGVSFLSHDTSQRPETLLLALHDAIAPRRGAARIAAP</sequence>
<dbReference type="PANTHER" id="PTHR33608:SF6">
    <property type="entry name" value="BLL2464 PROTEIN"/>
    <property type="match status" value="1"/>
</dbReference>
<dbReference type="EMBL" id="JAMSKV010000001">
    <property type="protein sequence ID" value="MCQ8277022.1"/>
    <property type="molecule type" value="Genomic_DNA"/>
</dbReference>
<keyword evidence="3" id="KW-1185">Reference proteome</keyword>